<feature type="compositionally biased region" description="Basic residues" evidence="1">
    <location>
        <begin position="118"/>
        <end position="127"/>
    </location>
</feature>
<evidence type="ECO:0000313" key="3">
    <source>
        <dbReference type="Proteomes" id="UP000197666"/>
    </source>
</evidence>
<dbReference type="VEuPathDB" id="FungiDB:M747DRAFT_289368"/>
<gene>
    <name evidence="2" type="ORF">CAN33_0025580</name>
</gene>
<organism evidence="2 3">
    <name type="scientific">Aspergillus niger</name>
    <dbReference type="NCBI Taxonomy" id="5061"/>
    <lineage>
        <taxon>Eukaryota</taxon>
        <taxon>Fungi</taxon>
        <taxon>Dikarya</taxon>
        <taxon>Ascomycota</taxon>
        <taxon>Pezizomycotina</taxon>
        <taxon>Eurotiomycetes</taxon>
        <taxon>Eurotiomycetidae</taxon>
        <taxon>Eurotiales</taxon>
        <taxon>Aspergillaceae</taxon>
        <taxon>Aspergillus</taxon>
        <taxon>Aspergillus subgen. Circumdati</taxon>
    </lineage>
</organism>
<evidence type="ECO:0000313" key="2">
    <source>
        <dbReference type="EMBL" id="TPR07039.1"/>
    </source>
</evidence>
<dbReference type="AlphaFoldDB" id="A0A505I7Z2"/>
<dbReference type="VEuPathDB" id="FungiDB:ASPNIDRAFT2_1115148"/>
<sequence length="294" mass="33105">MPRIHAPEESDEEARLLLLQFMRGPSHQIRGPPAGSRSDQNLAPEDCSSIGEDIQKSVKKRGRRPKTSKTRVEARSSPVITGEQRMTSSTPQTPDPLYFPQQDRQDTASSPGDGHRISSNRRSRRARTGPNNYYDKTNYLGFGSDEEVSESSARPSPTTSRQPRFPNIAAEPKTSSCSHDRNEQAHVIYSAPHVQILKSSFSTLDDLIVSERACYSSVRSPSEYALKYLSKPPLADEILHVDFDRTETAAVLDLFSFYGFQKYEKMEIALSDQVIQAAHIYDISQRGSEKIWWP</sequence>
<name>A0A505I7Z2_ASPNG</name>
<feature type="compositionally biased region" description="Basic residues" evidence="1">
    <location>
        <begin position="57"/>
        <end position="69"/>
    </location>
</feature>
<feature type="region of interest" description="Disordered" evidence="1">
    <location>
        <begin position="23"/>
        <end position="178"/>
    </location>
</feature>
<accession>A0A505I7Z2</accession>
<dbReference type="VEuPathDB" id="FungiDB:ATCC64974_7650"/>
<protein>
    <submittedName>
        <fullName evidence="2">Ubiquitin fusion degradation protein UFD1 family protein</fullName>
    </submittedName>
</protein>
<dbReference type="EMBL" id="NKJJ02000005">
    <property type="protein sequence ID" value="TPR07039.1"/>
    <property type="molecule type" value="Genomic_DNA"/>
</dbReference>
<evidence type="ECO:0000256" key="1">
    <source>
        <dbReference type="SAM" id="MobiDB-lite"/>
    </source>
</evidence>
<dbReference type="Proteomes" id="UP000197666">
    <property type="component" value="Unassembled WGS sequence"/>
</dbReference>
<proteinExistence type="predicted"/>
<dbReference type="VEuPathDB" id="FungiDB:An09g06770"/>
<reference evidence="3" key="1">
    <citation type="submission" date="2018-10" db="EMBL/GenBank/DDBJ databases">
        <title>FDA dAtabase for Regulatory Grade micrObial Sequences (FDA-ARGOS): Supporting development and validation of Infectious Disease Dx tests.</title>
        <authorList>
            <person name="Kerrigan L."/>
            <person name="Tallon L."/>
            <person name="Sadzewicz L."/>
            <person name="Sengamalay N."/>
            <person name="Ott S."/>
            <person name="Godinez A."/>
            <person name="Nagaraj S."/>
            <person name="Vavikolanu K."/>
            <person name="Nadendla S."/>
            <person name="George J."/>
            <person name="Sichtig H."/>
        </authorList>
    </citation>
    <scope>NUCLEOTIDE SEQUENCE [LARGE SCALE GENOMIC DNA]</scope>
    <source>
        <strain evidence="3">FDAARGOS_311</strain>
    </source>
</reference>
<feature type="compositionally biased region" description="Polar residues" evidence="1">
    <location>
        <begin position="150"/>
        <end position="162"/>
    </location>
</feature>
<comment type="caution">
    <text evidence="2">The sequence shown here is derived from an EMBL/GenBank/DDBJ whole genome shotgun (WGS) entry which is preliminary data.</text>
</comment>